<reference evidence="4 5" key="1">
    <citation type="submission" date="2019-01" db="EMBL/GenBank/DDBJ databases">
        <title>Egibacter rhizosphaerae EGI 80759T.</title>
        <authorList>
            <person name="Chen D.-D."/>
            <person name="Tian Y."/>
            <person name="Jiao J.-Y."/>
            <person name="Zhang X.-T."/>
            <person name="Zhang Y.-G."/>
            <person name="Zhang Y."/>
            <person name="Xiao M."/>
            <person name="Shu W.-S."/>
            <person name="Li W.-J."/>
        </authorList>
    </citation>
    <scope>NUCLEOTIDE SEQUENCE [LARGE SCALE GENOMIC DNA]</scope>
    <source>
        <strain evidence="4 5">EGI 80759</strain>
    </source>
</reference>
<evidence type="ECO:0000313" key="5">
    <source>
        <dbReference type="Proteomes" id="UP000291469"/>
    </source>
</evidence>
<feature type="domain" description="Transglycosylase SLT" evidence="2">
    <location>
        <begin position="71"/>
        <end position="168"/>
    </location>
</feature>
<dbReference type="KEGG" id="erz:ER308_07140"/>
<dbReference type="InterPro" id="IPR013230">
    <property type="entry name" value="Peptidase_M15A_C"/>
</dbReference>
<evidence type="ECO:0000313" key="4">
    <source>
        <dbReference type="EMBL" id="QBI19341.1"/>
    </source>
</evidence>
<dbReference type="InterPro" id="IPR009045">
    <property type="entry name" value="Zn_M74/Hedgehog-like"/>
</dbReference>
<proteinExistence type="predicted"/>
<evidence type="ECO:0000259" key="2">
    <source>
        <dbReference type="Pfam" id="PF01464"/>
    </source>
</evidence>
<accession>A0A411YDR4</accession>
<organism evidence="4 5">
    <name type="scientific">Egibacter rhizosphaerae</name>
    <dbReference type="NCBI Taxonomy" id="1670831"/>
    <lineage>
        <taxon>Bacteria</taxon>
        <taxon>Bacillati</taxon>
        <taxon>Actinomycetota</taxon>
        <taxon>Nitriliruptoria</taxon>
        <taxon>Egibacterales</taxon>
        <taxon>Egibacteraceae</taxon>
        <taxon>Egibacter</taxon>
    </lineage>
</organism>
<protein>
    <recommendedName>
        <fullName evidence="6">Peptidase M15A C-terminal domain-containing protein</fullName>
    </recommendedName>
</protein>
<dbReference type="InterPro" id="IPR008258">
    <property type="entry name" value="Transglycosylase_SLT_dom_1"/>
</dbReference>
<dbReference type="SUPFAM" id="SSF55166">
    <property type="entry name" value="Hedgehog/DD-peptidase"/>
    <property type="match status" value="1"/>
</dbReference>
<dbReference type="Pfam" id="PF08291">
    <property type="entry name" value="Peptidase_M15_3"/>
    <property type="match status" value="1"/>
</dbReference>
<evidence type="ECO:0008006" key="6">
    <source>
        <dbReference type="Google" id="ProtNLM"/>
    </source>
</evidence>
<evidence type="ECO:0000256" key="1">
    <source>
        <dbReference type="SAM" id="MobiDB-lite"/>
    </source>
</evidence>
<dbReference type="AlphaFoldDB" id="A0A411YDR4"/>
<dbReference type="OrthoDB" id="9810670at2"/>
<dbReference type="InterPro" id="IPR023346">
    <property type="entry name" value="Lysozyme-like_dom_sf"/>
</dbReference>
<dbReference type="Proteomes" id="UP000291469">
    <property type="component" value="Chromosome"/>
</dbReference>
<dbReference type="Gene3D" id="1.10.530.10">
    <property type="match status" value="1"/>
</dbReference>
<dbReference type="SUPFAM" id="SSF53955">
    <property type="entry name" value="Lysozyme-like"/>
    <property type="match status" value="1"/>
</dbReference>
<name>A0A411YDR4_9ACTN</name>
<feature type="domain" description="Peptidase M15A C-terminal" evidence="3">
    <location>
        <begin position="225"/>
        <end position="282"/>
    </location>
</feature>
<dbReference type="Pfam" id="PF01464">
    <property type="entry name" value="SLT"/>
    <property type="match status" value="1"/>
</dbReference>
<dbReference type="EMBL" id="CP036402">
    <property type="protein sequence ID" value="QBI19341.1"/>
    <property type="molecule type" value="Genomic_DNA"/>
</dbReference>
<feature type="region of interest" description="Disordered" evidence="1">
    <location>
        <begin position="233"/>
        <end position="252"/>
    </location>
</feature>
<evidence type="ECO:0000259" key="3">
    <source>
        <dbReference type="Pfam" id="PF08291"/>
    </source>
</evidence>
<gene>
    <name evidence="4" type="ORF">ER308_07140</name>
</gene>
<sequence>MAGMRNFMSSVQRLTGGSMVSESGDRDVTTIGDVDAGRQGGLPVGEMRGGNVVDAQPAPGRGGGHGEIDEFLESIAQVESGGQYHIRGPQTRHGQPLGKYQILDSNWDNWAAEAGIPGADWRDPQAQDRVAQHKMLEYYQQFGSWDGVAVAWFAGPGRAHRWNQDSSSVANIADTLGTSVEQYVDSVLGQMHRPSPGTQAGAGRMRPQGGGEWTGDEIGRAAETIAESFGMRVTSHHRSEAHNERVGGATNSDHLWGGAVDFAGSMEQMRELADWAEAQAGPDGPFRIVLHPWNDPDGHDDHVHISWHRGANAPVRLDGFGNLDAGSFPQAQDVGTMMQEPASPVSTAVDAFRSVLGSSSLPGGVR</sequence>
<dbReference type="Gene3D" id="3.30.1380.10">
    <property type="match status" value="1"/>
</dbReference>
<feature type="region of interest" description="Disordered" evidence="1">
    <location>
        <begin position="15"/>
        <end position="50"/>
    </location>
</feature>
<keyword evidence="5" id="KW-1185">Reference proteome</keyword>